<dbReference type="HOGENOM" id="CLU_1093150_0_0_3"/>
<keyword evidence="1" id="KW-0812">Transmembrane</keyword>
<feature type="transmembrane region" description="Helical" evidence="1">
    <location>
        <begin position="212"/>
        <end position="232"/>
    </location>
</feature>
<protein>
    <recommendedName>
        <fullName evidence="4">GDT1 family protein</fullName>
    </recommendedName>
</protein>
<evidence type="ECO:0008006" key="4">
    <source>
        <dbReference type="Google" id="ProtNLM"/>
    </source>
</evidence>
<proteinExistence type="predicted"/>
<feature type="transmembrane region" description="Helical" evidence="1">
    <location>
        <begin position="64"/>
        <end position="82"/>
    </location>
</feature>
<evidence type="ECO:0000313" key="2">
    <source>
        <dbReference type="EMBL" id="AFZ56309.1"/>
    </source>
</evidence>
<dbReference type="STRING" id="272123.Anacy_0723"/>
<dbReference type="OrthoDB" id="571245at2"/>
<dbReference type="eggNOG" id="COG4280">
    <property type="taxonomic scope" value="Bacteria"/>
</dbReference>
<dbReference type="Pfam" id="PF16955">
    <property type="entry name" value="OFeT_1"/>
    <property type="match status" value="1"/>
</dbReference>
<accession>K9ZC56</accession>
<gene>
    <name evidence="2" type="ordered locus">Anacy_0723</name>
</gene>
<dbReference type="InterPro" id="IPR031594">
    <property type="entry name" value="OFeT_1"/>
</dbReference>
<feature type="transmembrane region" description="Helical" evidence="1">
    <location>
        <begin position="36"/>
        <end position="58"/>
    </location>
</feature>
<dbReference type="Proteomes" id="UP000010474">
    <property type="component" value="Chromosome"/>
</dbReference>
<feature type="transmembrane region" description="Helical" evidence="1">
    <location>
        <begin position="6"/>
        <end position="27"/>
    </location>
</feature>
<dbReference type="PATRIC" id="fig|272123.3.peg.790"/>
<evidence type="ECO:0000256" key="1">
    <source>
        <dbReference type="SAM" id="Phobius"/>
    </source>
</evidence>
<feature type="transmembrane region" description="Helical" evidence="1">
    <location>
        <begin position="129"/>
        <end position="147"/>
    </location>
</feature>
<sequence length="241" mass="26373">MNWTIFLAALGSTSIEFLEVVAIAYAIGSSGYVQEALWGSLVGLIVVLAGAITLGTGLQSLPLQPLQILIGALLLWFGWRWVQKSVRRLATGKRAGWIDDHILEKEGITLDEESLGFSKLNFLIMTKSVALEALEIVVIVTTLGLATSDWYEALTGTALALLLSLVMVISLHQYLVKLPEVLIKLGAGIMLSAMGTFWLGEGIELEFPFDEFSILILITLYSLTAAISVYWLKNQPDSMRN</sequence>
<keyword evidence="3" id="KW-1185">Reference proteome</keyword>
<feature type="transmembrane region" description="Helical" evidence="1">
    <location>
        <begin position="181"/>
        <end position="200"/>
    </location>
</feature>
<organism evidence="2 3">
    <name type="scientific">Anabaena cylindrica (strain ATCC 27899 / PCC 7122)</name>
    <dbReference type="NCBI Taxonomy" id="272123"/>
    <lineage>
        <taxon>Bacteria</taxon>
        <taxon>Bacillati</taxon>
        <taxon>Cyanobacteriota</taxon>
        <taxon>Cyanophyceae</taxon>
        <taxon>Nostocales</taxon>
        <taxon>Nostocaceae</taxon>
        <taxon>Anabaena</taxon>
    </lineage>
</organism>
<feature type="transmembrane region" description="Helical" evidence="1">
    <location>
        <begin position="153"/>
        <end position="174"/>
    </location>
</feature>
<keyword evidence="1" id="KW-1133">Transmembrane helix</keyword>
<dbReference type="RefSeq" id="WP_015212962.1">
    <property type="nucleotide sequence ID" value="NC_019771.1"/>
</dbReference>
<dbReference type="AlphaFoldDB" id="K9ZC56"/>
<name>K9ZC56_ANACC</name>
<reference evidence="3" key="1">
    <citation type="journal article" date="2013" name="Proc. Natl. Acad. Sci. U.S.A.">
        <title>Improving the coverage of the cyanobacterial phylum using diversity-driven genome sequencing.</title>
        <authorList>
            <person name="Shih P.M."/>
            <person name="Wu D."/>
            <person name="Latifi A."/>
            <person name="Axen S.D."/>
            <person name="Fewer D.P."/>
            <person name="Talla E."/>
            <person name="Calteau A."/>
            <person name="Cai F."/>
            <person name="Tandeau de Marsac N."/>
            <person name="Rippka R."/>
            <person name="Herdman M."/>
            <person name="Sivonen K."/>
            <person name="Coursin T."/>
            <person name="Laurent T."/>
            <person name="Goodwin L."/>
            <person name="Nolan M."/>
            <person name="Davenport K.W."/>
            <person name="Han C.S."/>
            <person name="Rubin E.M."/>
            <person name="Eisen J.A."/>
            <person name="Woyke T."/>
            <person name="Gugger M."/>
            <person name="Kerfeld C.A."/>
        </authorList>
    </citation>
    <scope>NUCLEOTIDE SEQUENCE [LARGE SCALE GENOMIC DNA]</scope>
    <source>
        <strain evidence="3">ATCC 27899 / PCC 7122</strain>
    </source>
</reference>
<evidence type="ECO:0000313" key="3">
    <source>
        <dbReference type="Proteomes" id="UP000010474"/>
    </source>
</evidence>
<keyword evidence="1" id="KW-0472">Membrane</keyword>
<dbReference type="EMBL" id="CP003659">
    <property type="protein sequence ID" value="AFZ56309.1"/>
    <property type="molecule type" value="Genomic_DNA"/>
</dbReference>
<dbReference type="KEGG" id="acy:Anacy_0723"/>